<organism evidence="1 2">
    <name type="scientific">Araneus ventricosus</name>
    <name type="common">Orbweaver spider</name>
    <name type="synonym">Epeira ventricosa</name>
    <dbReference type="NCBI Taxonomy" id="182803"/>
    <lineage>
        <taxon>Eukaryota</taxon>
        <taxon>Metazoa</taxon>
        <taxon>Ecdysozoa</taxon>
        <taxon>Arthropoda</taxon>
        <taxon>Chelicerata</taxon>
        <taxon>Arachnida</taxon>
        <taxon>Araneae</taxon>
        <taxon>Araneomorphae</taxon>
        <taxon>Entelegynae</taxon>
        <taxon>Araneoidea</taxon>
        <taxon>Araneidae</taxon>
        <taxon>Araneus</taxon>
    </lineage>
</organism>
<dbReference type="Proteomes" id="UP000499080">
    <property type="component" value="Unassembled WGS sequence"/>
</dbReference>
<comment type="caution">
    <text evidence="1">The sequence shown here is derived from an EMBL/GenBank/DDBJ whole genome shotgun (WGS) entry which is preliminary data.</text>
</comment>
<accession>A0A4Y2MZP5</accession>
<reference evidence="1 2" key="1">
    <citation type="journal article" date="2019" name="Sci. Rep.">
        <title>Orb-weaving spider Araneus ventricosus genome elucidates the spidroin gene catalogue.</title>
        <authorList>
            <person name="Kono N."/>
            <person name="Nakamura H."/>
            <person name="Ohtoshi R."/>
            <person name="Moran D.A.P."/>
            <person name="Shinohara A."/>
            <person name="Yoshida Y."/>
            <person name="Fujiwara M."/>
            <person name="Mori M."/>
            <person name="Tomita M."/>
            <person name="Arakawa K."/>
        </authorList>
    </citation>
    <scope>NUCLEOTIDE SEQUENCE [LARGE SCALE GENOMIC DNA]</scope>
</reference>
<keyword evidence="2" id="KW-1185">Reference proteome</keyword>
<sequence>MDLVILSSCQIMRTSTELTPLSPSFLTRPERGSLVIFLNMMLTRPTYTADLQWNQVSDLEPPLGQCVHKGQYDFKEGNLFPAVASRSVEEQLLLQFGE</sequence>
<gene>
    <name evidence="1" type="ORF">AVEN_247879_1</name>
</gene>
<dbReference type="EMBL" id="BGPR01008139">
    <property type="protein sequence ID" value="GBN31830.1"/>
    <property type="molecule type" value="Genomic_DNA"/>
</dbReference>
<dbReference type="AlphaFoldDB" id="A0A4Y2MZP5"/>
<proteinExistence type="predicted"/>
<name>A0A4Y2MZP5_ARAVE</name>
<evidence type="ECO:0000313" key="2">
    <source>
        <dbReference type="Proteomes" id="UP000499080"/>
    </source>
</evidence>
<protein>
    <submittedName>
        <fullName evidence="1">Uncharacterized protein</fullName>
    </submittedName>
</protein>
<evidence type="ECO:0000313" key="1">
    <source>
        <dbReference type="EMBL" id="GBN31830.1"/>
    </source>
</evidence>